<dbReference type="Gene3D" id="3.30.460.10">
    <property type="entry name" value="Beta Polymerase, domain 2"/>
    <property type="match status" value="1"/>
</dbReference>
<dbReference type="CDD" id="cd05399">
    <property type="entry name" value="NT_Rel-Spo_like"/>
    <property type="match status" value="1"/>
</dbReference>
<dbReference type="SMART" id="SM00954">
    <property type="entry name" value="RelA_SpoT"/>
    <property type="match status" value="1"/>
</dbReference>
<dbReference type="PROSITE" id="PS51831">
    <property type="entry name" value="HD"/>
    <property type="match status" value="1"/>
</dbReference>
<dbReference type="STRING" id="580340.Tlie_0617"/>
<evidence type="ECO:0000259" key="5">
    <source>
        <dbReference type="PROSITE" id="PS51831"/>
    </source>
</evidence>
<dbReference type="Pfam" id="PF19296">
    <property type="entry name" value="RelA_AH_RIS"/>
    <property type="match status" value="1"/>
</dbReference>
<reference evidence="8" key="1">
    <citation type="submission" date="2011-10" db="EMBL/GenBank/DDBJ databases">
        <title>The complete genome of chromosome of Thermovirga lienii DSM 17291.</title>
        <authorList>
            <consortium name="US DOE Joint Genome Institute (JGI-PGF)"/>
            <person name="Lucas S."/>
            <person name="Copeland A."/>
            <person name="Lapidus A."/>
            <person name="Glavina del Rio T."/>
            <person name="Dalin E."/>
            <person name="Tice H."/>
            <person name="Bruce D."/>
            <person name="Goodwin L."/>
            <person name="Pitluck S."/>
            <person name="Peters L."/>
            <person name="Mikhailova N."/>
            <person name="Saunders E."/>
            <person name="Kyrpides N."/>
            <person name="Mavromatis K."/>
            <person name="Ivanova N."/>
            <person name="Last F.I."/>
            <person name="Brettin T."/>
            <person name="Detter J.C."/>
            <person name="Han C."/>
            <person name="Larimer F."/>
            <person name="Land M."/>
            <person name="Hauser L."/>
            <person name="Markowitz V."/>
            <person name="Cheng J.-F."/>
            <person name="Hugenholtz P."/>
            <person name="Woyke T."/>
            <person name="Wu D."/>
            <person name="Spring S."/>
            <person name="Schroeder M."/>
            <person name="Brambilla E.-M."/>
            <person name="Klenk H.-P."/>
            <person name="Eisen J.A."/>
        </authorList>
    </citation>
    <scope>NUCLEOTIDE SEQUENCE [LARGE SCALE GENOMIC DNA]</scope>
    <source>
        <strain evidence="8">ATCC BAA-1197 / DSM 17291 / Cas60314</strain>
    </source>
</reference>
<feature type="region of interest" description="Disordered" evidence="3">
    <location>
        <begin position="1"/>
        <end position="25"/>
    </location>
</feature>
<dbReference type="HOGENOM" id="CLU_012300_3_0_0"/>
<dbReference type="Pfam" id="PF04607">
    <property type="entry name" value="RelA_SpoT"/>
    <property type="match status" value="1"/>
</dbReference>
<dbReference type="Gene3D" id="3.10.20.30">
    <property type="match status" value="1"/>
</dbReference>
<dbReference type="SUPFAM" id="SSF81271">
    <property type="entry name" value="TGS-like"/>
    <property type="match status" value="1"/>
</dbReference>
<dbReference type="PROSITE" id="PS51880">
    <property type="entry name" value="TGS"/>
    <property type="match status" value="1"/>
</dbReference>
<dbReference type="PANTHER" id="PTHR21262">
    <property type="entry name" value="GUANOSINE-3',5'-BIS DIPHOSPHATE 3'-PYROPHOSPHOHYDROLASE"/>
    <property type="match status" value="1"/>
</dbReference>
<keyword evidence="8" id="KW-1185">Reference proteome</keyword>
<dbReference type="Pfam" id="PF02824">
    <property type="entry name" value="TGS"/>
    <property type="match status" value="1"/>
</dbReference>
<dbReference type="InterPro" id="IPR004811">
    <property type="entry name" value="RelA/Spo_fam"/>
</dbReference>
<dbReference type="InterPro" id="IPR003607">
    <property type="entry name" value="HD/PDEase_dom"/>
</dbReference>
<dbReference type="InterPro" id="IPR002912">
    <property type="entry name" value="ACT_dom"/>
</dbReference>
<sequence>MDEKKERSKHDEVEKMDNKPKEPLLTRDRKSLRLLRDSFVGRIPQDQRDMSVKMAWQEFWARASSYLSKEDLIKCGEAFVFAALAHDGQFRLSKEPYVVHPIRVAAILAEMELDVNTLEAALLHDVLEDTSVTPEELSNKFGRDVLLLVDGVTKLGKITFKSFEDYQAENLRKMFLVMAKDVRVVLIKLADRLHNMKTIQYLRMDKQIRIAKETLEIYAPLAHRLGIYQIKRELEDAAFKIADPEAYYDIRRRVKKKLPEREEIIKQAMTILEKKLNEMGIKAHITGRAKHFYSIYEKMRRKNLSLEELFDLLALRVIVDDVATCYTVLGVVHTIWKPLPGQFDDYIANPKSNMYQSLHTAVIGPSGEPLEVQIRTWDMHWLAEYGVASHWRYKEGKQKLDELDQKLSWIRQALETQAETSEPSEFLEHLKADVLSSEVFVFTPKGDVISLPAGSTPLDFAYTIHTEVGNKFIGAMVNNRIVPIDYELQNGDIVKILTSPHGKPSRDWLNIAKSSRAKSKIRSYFRQLEKSDREEKLAKGKEYLVREIKKRLSKEKDEDKDKEVVLSTAVLNKVAKDAGYSNAEDLLVAIGSGEMGSSQVASKYLGLETSKAIKEEPPLDTAKEREESKTYDTEIVVQGIEGLLVSRANCCKPIPGDPIIGVVTKRRGVTVHNRGCPNVEKVPEERLVEVEWGHKRSDRYSTRLRIDGTDRPGLFADVAHTINTCDGTILQVRASVTGTGRARILVDLKVRDIEHLYQIIAKINAVKGVIEVIRG</sequence>
<dbReference type="PANTHER" id="PTHR21262:SF31">
    <property type="entry name" value="GTP PYROPHOSPHOKINASE"/>
    <property type="match status" value="1"/>
</dbReference>
<dbReference type="NCBIfam" id="TIGR00691">
    <property type="entry name" value="spoT_relA"/>
    <property type="match status" value="1"/>
</dbReference>
<dbReference type="InterPro" id="IPR007685">
    <property type="entry name" value="RelA_SpoT"/>
</dbReference>
<evidence type="ECO:0000313" key="7">
    <source>
        <dbReference type="EMBL" id="AER66352.1"/>
    </source>
</evidence>
<evidence type="ECO:0000256" key="3">
    <source>
        <dbReference type="SAM" id="MobiDB-lite"/>
    </source>
</evidence>
<dbReference type="PROSITE" id="PS51671">
    <property type="entry name" value="ACT"/>
    <property type="match status" value="1"/>
</dbReference>
<feature type="domain" description="ACT" evidence="4">
    <location>
        <begin position="703"/>
        <end position="775"/>
    </location>
</feature>
<gene>
    <name evidence="7" type="ordered locus">Tlie_0617</name>
</gene>
<keyword evidence="7" id="KW-0808">Transferase</keyword>
<dbReference type="SMART" id="SM00471">
    <property type="entry name" value="HDc"/>
    <property type="match status" value="1"/>
</dbReference>
<dbReference type="eggNOG" id="COG0317">
    <property type="taxonomic scope" value="Bacteria"/>
</dbReference>
<dbReference type="SUPFAM" id="SSF55021">
    <property type="entry name" value="ACT-like"/>
    <property type="match status" value="1"/>
</dbReference>
<dbReference type="InterPro" id="IPR045865">
    <property type="entry name" value="ACT-like_dom_sf"/>
</dbReference>
<comment type="function">
    <text evidence="2">In eubacteria ppGpp (guanosine 3'-diphosphate 5'-diphosphate) is a mediator of the stringent response that coordinates a variety of cellular activities in response to changes in nutritional abundance.</text>
</comment>
<dbReference type="AlphaFoldDB" id="G7V8R1"/>
<dbReference type="EMBL" id="CP003096">
    <property type="protein sequence ID" value="AER66352.1"/>
    <property type="molecule type" value="Genomic_DNA"/>
</dbReference>
<feature type="domain" description="HD" evidence="5">
    <location>
        <begin position="97"/>
        <end position="196"/>
    </location>
</feature>
<dbReference type="Proteomes" id="UP000005868">
    <property type="component" value="Chromosome"/>
</dbReference>
<dbReference type="FunFam" id="1.10.3210.10:FF:000001">
    <property type="entry name" value="GTP pyrophosphokinase RelA"/>
    <property type="match status" value="1"/>
</dbReference>
<organism evidence="7 8">
    <name type="scientific">Thermovirga lienii (strain ATCC BAA-1197 / DSM 17291 / Cas60314)</name>
    <dbReference type="NCBI Taxonomy" id="580340"/>
    <lineage>
        <taxon>Bacteria</taxon>
        <taxon>Thermotogati</taxon>
        <taxon>Synergistota</taxon>
        <taxon>Synergistia</taxon>
        <taxon>Synergistales</taxon>
        <taxon>Thermovirgaceae</taxon>
        <taxon>Thermovirga</taxon>
    </lineage>
</organism>
<dbReference type="InterPro" id="IPR004095">
    <property type="entry name" value="TGS"/>
</dbReference>
<dbReference type="GO" id="GO:0005886">
    <property type="term" value="C:plasma membrane"/>
    <property type="evidence" value="ECO:0007669"/>
    <property type="project" value="TreeGrafter"/>
</dbReference>
<dbReference type="Gene3D" id="3.30.70.260">
    <property type="match status" value="1"/>
</dbReference>
<dbReference type="InterPro" id="IPR043519">
    <property type="entry name" value="NT_sf"/>
</dbReference>
<dbReference type="InterPro" id="IPR006674">
    <property type="entry name" value="HD_domain"/>
</dbReference>
<dbReference type="CDD" id="cd04876">
    <property type="entry name" value="ACT_RelA-SpoT"/>
    <property type="match status" value="1"/>
</dbReference>
<dbReference type="KEGG" id="tli:Tlie_0617"/>
<evidence type="ECO:0000259" key="4">
    <source>
        <dbReference type="PROSITE" id="PS51671"/>
    </source>
</evidence>
<dbReference type="InterPro" id="IPR033655">
    <property type="entry name" value="TGS_RelA/SpoT"/>
</dbReference>
<feature type="domain" description="TGS" evidence="6">
    <location>
        <begin position="437"/>
        <end position="498"/>
    </location>
</feature>
<dbReference type="InterPro" id="IPR012675">
    <property type="entry name" value="Beta-grasp_dom_sf"/>
</dbReference>
<dbReference type="Pfam" id="PF13328">
    <property type="entry name" value="HD_4"/>
    <property type="match status" value="1"/>
</dbReference>
<evidence type="ECO:0000256" key="2">
    <source>
        <dbReference type="RuleBase" id="RU003847"/>
    </source>
</evidence>
<dbReference type="InterPro" id="IPR012676">
    <property type="entry name" value="TGS-like"/>
</dbReference>
<name>G7V8R1_THELD</name>
<dbReference type="Gene3D" id="1.10.3210.10">
    <property type="entry name" value="Hypothetical protein af1432"/>
    <property type="match status" value="1"/>
</dbReference>
<protein>
    <submittedName>
        <fullName evidence="7">(P)ppGpp synthetase I, SpoT/RelA</fullName>
        <ecNumber evidence="7">2.7.6.5</ecNumber>
    </submittedName>
</protein>
<evidence type="ECO:0000313" key="8">
    <source>
        <dbReference type="Proteomes" id="UP000005868"/>
    </source>
</evidence>
<dbReference type="FunFam" id="3.30.460.10:FF:000001">
    <property type="entry name" value="GTP pyrophosphokinase RelA"/>
    <property type="match status" value="1"/>
</dbReference>
<dbReference type="GO" id="GO:0008728">
    <property type="term" value="F:GTP diphosphokinase activity"/>
    <property type="evidence" value="ECO:0007669"/>
    <property type="project" value="UniProtKB-EC"/>
</dbReference>
<accession>G7V8R1</accession>
<comment type="pathway">
    <text evidence="1">Purine metabolism.</text>
</comment>
<dbReference type="SUPFAM" id="SSF81301">
    <property type="entry name" value="Nucleotidyltransferase"/>
    <property type="match status" value="1"/>
</dbReference>
<dbReference type="CDD" id="cd00077">
    <property type="entry name" value="HDc"/>
    <property type="match status" value="1"/>
</dbReference>
<dbReference type="GO" id="GO:0015969">
    <property type="term" value="P:guanosine tetraphosphate metabolic process"/>
    <property type="evidence" value="ECO:0007669"/>
    <property type="project" value="InterPro"/>
</dbReference>
<evidence type="ECO:0000256" key="1">
    <source>
        <dbReference type="ARBA" id="ARBA00025704"/>
    </source>
</evidence>
<dbReference type="CDD" id="cd01668">
    <property type="entry name" value="TGS_RSH"/>
    <property type="match status" value="1"/>
</dbReference>
<dbReference type="EC" id="2.7.6.5" evidence="7"/>
<reference evidence="7 8" key="2">
    <citation type="journal article" date="2012" name="Stand. Genomic Sci.">
        <title>Genome sequence of the moderately thermophilic, amino-acid-degrading and sulfur-reducing bacterium Thermovirga lienii type strain (Cas60314(T)).</title>
        <authorList>
            <person name="Goker M."/>
            <person name="Saunders E."/>
            <person name="Lapidus A."/>
            <person name="Nolan M."/>
            <person name="Lucas S."/>
            <person name="Hammon N."/>
            <person name="Deshpande S."/>
            <person name="Cheng J.F."/>
            <person name="Han C."/>
            <person name="Tapia R."/>
            <person name="Goodwin L.A."/>
            <person name="Pitluck S."/>
            <person name="Liolios K."/>
            <person name="Mavromatis K."/>
            <person name="Pagani I."/>
            <person name="Ivanova N."/>
            <person name="Mikhailova N."/>
            <person name="Pati A."/>
            <person name="Chen A."/>
            <person name="Palaniappan K."/>
            <person name="Land M."/>
            <person name="Chang Y.J."/>
            <person name="Jeffries C.D."/>
            <person name="Brambilla E.M."/>
            <person name="Rohde M."/>
            <person name="Spring S."/>
            <person name="Detter J.C."/>
            <person name="Woyke T."/>
            <person name="Bristow J."/>
            <person name="Eisen J.A."/>
            <person name="Markowitz V."/>
            <person name="Hugenholtz P."/>
            <person name="Kyrpides N.C."/>
            <person name="Klenk H.P."/>
        </authorList>
    </citation>
    <scope>NUCLEOTIDE SEQUENCE [LARGE SCALE GENOMIC DNA]</scope>
    <source>
        <strain evidence="8">ATCC BAA-1197 / DSM 17291 / Cas60314</strain>
    </source>
</reference>
<comment type="similarity">
    <text evidence="2">Belongs to the relA/spoT family.</text>
</comment>
<dbReference type="SUPFAM" id="SSF109604">
    <property type="entry name" value="HD-domain/PDEase-like"/>
    <property type="match status" value="1"/>
</dbReference>
<dbReference type="InterPro" id="IPR045600">
    <property type="entry name" value="RelA/SpoT_AH_RIS"/>
</dbReference>
<dbReference type="Pfam" id="PF13291">
    <property type="entry name" value="ACT_4"/>
    <property type="match status" value="1"/>
</dbReference>
<evidence type="ECO:0000259" key="6">
    <source>
        <dbReference type="PROSITE" id="PS51880"/>
    </source>
</evidence>
<dbReference type="FunFam" id="3.10.20.30:FF:000002">
    <property type="entry name" value="GTP pyrophosphokinase (RelA/SpoT)"/>
    <property type="match status" value="1"/>
</dbReference>
<proteinExistence type="inferred from homology"/>